<feature type="signal peptide" evidence="1">
    <location>
        <begin position="1"/>
        <end position="29"/>
    </location>
</feature>
<reference evidence="3" key="1">
    <citation type="journal article" date="2024" name="IScience">
        <title>Strigolactones Initiate the Formation of Haustorium-like Structures in Castilleja.</title>
        <authorList>
            <person name="Buerger M."/>
            <person name="Peterson D."/>
            <person name="Chory J."/>
        </authorList>
    </citation>
    <scope>NUCLEOTIDE SEQUENCE [LARGE SCALE GENOMIC DNA]</scope>
</reference>
<comment type="caution">
    <text evidence="2">The sequence shown here is derived from an EMBL/GenBank/DDBJ whole genome shotgun (WGS) entry which is preliminary data.</text>
</comment>
<name>A0ABD3BZW4_9LAMI</name>
<sequence>MTQISTKNGKRCGWCGVSWLLLCSDQCGASSLLRFDFRSTSSGRDLTIPQDSGRIRVNSEAVFVGRRSGGLSASAGGSRFSSYVKCGVTVLMATGSDWLMWALAVELRQAKMVWIWAEQLSKLRRERSCWNGEAAAEAKSWVLAGFSAGSVQPLIAFHQPREFNFLRIGLYNFSILNVYSICRSPPRKMYPQIELVGLHLD</sequence>
<evidence type="ECO:0000256" key="1">
    <source>
        <dbReference type="SAM" id="SignalP"/>
    </source>
</evidence>
<organism evidence="2 3">
    <name type="scientific">Castilleja foliolosa</name>
    <dbReference type="NCBI Taxonomy" id="1961234"/>
    <lineage>
        <taxon>Eukaryota</taxon>
        <taxon>Viridiplantae</taxon>
        <taxon>Streptophyta</taxon>
        <taxon>Embryophyta</taxon>
        <taxon>Tracheophyta</taxon>
        <taxon>Spermatophyta</taxon>
        <taxon>Magnoliopsida</taxon>
        <taxon>eudicotyledons</taxon>
        <taxon>Gunneridae</taxon>
        <taxon>Pentapetalae</taxon>
        <taxon>asterids</taxon>
        <taxon>lamiids</taxon>
        <taxon>Lamiales</taxon>
        <taxon>Orobanchaceae</taxon>
        <taxon>Pedicularideae</taxon>
        <taxon>Castillejinae</taxon>
        <taxon>Castilleja</taxon>
    </lineage>
</organism>
<protein>
    <submittedName>
        <fullName evidence="2">Uncharacterized protein</fullName>
    </submittedName>
</protein>
<dbReference type="EMBL" id="JAVIJP010000054">
    <property type="protein sequence ID" value="KAL3623068.1"/>
    <property type="molecule type" value="Genomic_DNA"/>
</dbReference>
<dbReference type="AlphaFoldDB" id="A0ABD3BZW4"/>
<proteinExistence type="predicted"/>
<evidence type="ECO:0000313" key="2">
    <source>
        <dbReference type="EMBL" id="KAL3623068.1"/>
    </source>
</evidence>
<accession>A0ABD3BZW4</accession>
<gene>
    <name evidence="2" type="ORF">CASFOL_031884</name>
</gene>
<keyword evidence="3" id="KW-1185">Reference proteome</keyword>
<evidence type="ECO:0000313" key="3">
    <source>
        <dbReference type="Proteomes" id="UP001632038"/>
    </source>
</evidence>
<keyword evidence="1" id="KW-0732">Signal</keyword>
<feature type="chain" id="PRO_5044843822" evidence="1">
    <location>
        <begin position="30"/>
        <end position="201"/>
    </location>
</feature>
<dbReference type="Proteomes" id="UP001632038">
    <property type="component" value="Unassembled WGS sequence"/>
</dbReference>